<keyword evidence="4" id="KW-1185">Reference proteome</keyword>
<sequence>MSPPPSYHRLAVDAPASDATTPSPPPYRRDPIPLDLLPPPKEGQQSSFLQLPVDMLWLIFDKLSLMDQYILSRTCHAMKHVFGATCDSAIIALSPEEYLDMCLKAAAVMPKAMLALKYTRLGNAEQEHLARLMACHSVPVNTVDLESMRFSAGQEGNLWSNAAFSQLARRLPKAGSLFSQNGNSRTQKCRKALRPKYLSQKPDSAHT</sequence>
<evidence type="ECO:0000259" key="2">
    <source>
        <dbReference type="Pfam" id="PF00646"/>
    </source>
</evidence>
<reference evidence="5" key="3">
    <citation type="submission" date="2025-04" db="UniProtKB">
        <authorList>
            <consortium name="RefSeq"/>
        </authorList>
    </citation>
    <scope>IDENTIFICATION</scope>
    <source>
        <strain evidence="5">CBS 304.34</strain>
    </source>
</reference>
<feature type="domain" description="F-box" evidence="2">
    <location>
        <begin position="48"/>
        <end position="81"/>
    </location>
</feature>
<protein>
    <recommendedName>
        <fullName evidence="2">F-box domain-containing protein</fullName>
    </recommendedName>
</protein>
<accession>A0A6A6Z0I0</accession>
<dbReference type="InterPro" id="IPR036047">
    <property type="entry name" value="F-box-like_dom_sf"/>
</dbReference>
<evidence type="ECO:0000313" key="3">
    <source>
        <dbReference type="EMBL" id="KAF2814591.1"/>
    </source>
</evidence>
<feature type="region of interest" description="Disordered" evidence="1">
    <location>
        <begin position="1"/>
        <end position="45"/>
    </location>
</feature>
<gene>
    <name evidence="3 5" type="ORF">BDZ99DRAFT_472000</name>
</gene>
<dbReference type="EMBL" id="MU003694">
    <property type="protein sequence ID" value="KAF2814591.1"/>
    <property type="molecule type" value="Genomic_DNA"/>
</dbReference>
<reference evidence="5" key="2">
    <citation type="submission" date="2020-04" db="EMBL/GenBank/DDBJ databases">
        <authorList>
            <consortium name="NCBI Genome Project"/>
        </authorList>
    </citation>
    <scope>NUCLEOTIDE SEQUENCE</scope>
    <source>
        <strain evidence="5">CBS 304.34</strain>
    </source>
</reference>
<proteinExistence type="predicted"/>
<dbReference type="RefSeq" id="XP_033581555.1">
    <property type="nucleotide sequence ID" value="XM_033721759.1"/>
</dbReference>
<dbReference type="AlphaFoldDB" id="A0A6A6Z0I0"/>
<dbReference type="InterPro" id="IPR001810">
    <property type="entry name" value="F-box_dom"/>
</dbReference>
<name>A0A6A6Z0I0_9PEZI</name>
<organism evidence="3">
    <name type="scientific">Mytilinidion resinicola</name>
    <dbReference type="NCBI Taxonomy" id="574789"/>
    <lineage>
        <taxon>Eukaryota</taxon>
        <taxon>Fungi</taxon>
        <taxon>Dikarya</taxon>
        <taxon>Ascomycota</taxon>
        <taxon>Pezizomycotina</taxon>
        <taxon>Dothideomycetes</taxon>
        <taxon>Pleosporomycetidae</taxon>
        <taxon>Mytilinidiales</taxon>
        <taxon>Mytilinidiaceae</taxon>
        <taxon>Mytilinidion</taxon>
    </lineage>
</organism>
<evidence type="ECO:0000313" key="4">
    <source>
        <dbReference type="Proteomes" id="UP000504636"/>
    </source>
</evidence>
<reference evidence="3 5" key="1">
    <citation type="journal article" date="2020" name="Stud. Mycol.">
        <title>101 Dothideomycetes genomes: a test case for predicting lifestyles and emergence of pathogens.</title>
        <authorList>
            <person name="Haridas S."/>
            <person name="Albert R."/>
            <person name="Binder M."/>
            <person name="Bloem J."/>
            <person name="Labutti K."/>
            <person name="Salamov A."/>
            <person name="Andreopoulos B."/>
            <person name="Baker S."/>
            <person name="Barry K."/>
            <person name="Bills G."/>
            <person name="Bluhm B."/>
            <person name="Cannon C."/>
            <person name="Castanera R."/>
            <person name="Culley D."/>
            <person name="Daum C."/>
            <person name="Ezra D."/>
            <person name="Gonzalez J."/>
            <person name="Henrissat B."/>
            <person name="Kuo A."/>
            <person name="Liang C."/>
            <person name="Lipzen A."/>
            <person name="Lutzoni F."/>
            <person name="Magnuson J."/>
            <person name="Mondo S."/>
            <person name="Nolan M."/>
            <person name="Ohm R."/>
            <person name="Pangilinan J."/>
            <person name="Park H.-J."/>
            <person name="Ramirez L."/>
            <person name="Alfaro M."/>
            <person name="Sun H."/>
            <person name="Tritt A."/>
            <person name="Yoshinaga Y."/>
            <person name="Zwiers L.-H."/>
            <person name="Turgeon B."/>
            <person name="Goodwin S."/>
            <person name="Spatafora J."/>
            <person name="Crous P."/>
            <person name="Grigoriev I."/>
        </authorList>
    </citation>
    <scope>NUCLEOTIDE SEQUENCE</scope>
    <source>
        <strain evidence="3 5">CBS 304.34</strain>
    </source>
</reference>
<evidence type="ECO:0000313" key="5">
    <source>
        <dbReference type="RefSeq" id="XP_033581555.1"/>
    </source>
</evidence>
<dbReference type="SUPFAM" id="SSF81383">
    <property type="entry name" value="F-box domain"/>
    <property type="match status" value="1"/>
</dbReference>
<dbReference type="Proteomes" id="UP000504636">
    <property type="component" value="Unplaced"/>
</dbReference>
<evidence type="ECO:0000256" key="1">
    <source>
        <dbReference type="SAM" id="MobiDB-lite"/>
    </source>
</evidence>
<dbReference type="CDD" id="cd09917">
    <property type="entry name" value="F-box_SF"/>
    <property type="match status" value="1"/>
</dbReference>
<dbReference type="OrthoDB" id="3766406at2759"/>
<dbReference type="Pfam" id="PF00646">
    <property type="entry name" value="F-box"/>
    <property type="match status" value="1"/>
</dbReference>
<dbReference type="GeneID" id="54462652"/>